<evidence type="ECO:0000259" key="1">
    <source>
        <dbReference type="Pfam" id="PF26130"/>
    </source>
</evidence>
<feature type="domain" description="PB1-like" evidence="1">
    <location>
        <begin position="29"/>
        <end position="96"/>
    </location>
</feature>
<proteinExistence type="predicted"/>
<dbReference type="Proteomes" id="UP001151760">
    <property type="component" value="Unassembled WGS sequence"/>
</dbReference>
<evidence type="ECO:0000313" key="2">
    <source>
        <dbReference type="EMBL" id="GJS65211.1"/>
    </source>
</evidence>
<comment type="caution">
    <text evidence="2">The sequence shown here is derived from an EMBL/GenBank/DDBJ whole genome shotgun (WGS) entry which is preliminary data.</text>
</comment>
<protein>
    <recommendedName>
        <fullName evidence="1">PB1-like domain-containing protein</fullName>
    </recommendedName>
</protein>
<reference evidence="2" key="2">
    <citation type="submission" date="2022-01" db="EMBL/GenBank/DDBJ databases">
        <authorList>
            <person name="Yamashiro T."/>
            <person name="Shiraishi A."/>
            <person name="Satake H."/>
            <person name="Nakayama K."/>
        </authorList>
    </citation>
    <scope>NUCLEOTIDE SEQUENCE</scope>
</reference>
<organism evidence="2 3">
    <name type="scientific">Tanacetum coccineum</name>
    <dbReference type="NCBI Taxonomy" id="301880"/>
    <lineage>
        <taxon>Eukaryota</taxon>
        <taxon>Viridiplantae</taxon>
        <taxon>Streptophyta</taxon>
        <taxon>Embryophyta</taxon>
        <taxon>Tracheophyta</taxon>
        <taxon>Spermatophyta</taxon>
        <taxon>Magnoliopsida</taxon>
        <taxon>eudicotyledons</taxon>
        <taxon>Gunneridae</taxon>
        <taxon>Pentapetalae</taxon>
        <taxon>asterids</taxon>
        <taxon>campanulids</taxon>
        <taxon>Asterales</taxon>
        <taxon>Asteraceae</taxon>
        <taxon>Asteroideae</taxon>
        <taxon>Anthemideae</taxon>
        <taxon>Anthemidinae</taxon>
        <taxon>Tanacetum</taxon>
    </lineage>
</organism>
<reference evidence="2" key="1">
    <citation type="journal article" date="2022" name="Int. J. Mol. Sci.">
        <title>Draft Genome of Tanacetum Coccineum: Genomic Comparison of Closely Related Tanacetum-Family Plants.</title>
        <authorList>
            <person name="Yamashiro T."/>
            <person name="Shiraishi A."/>
            <person name="Nakayama K."/>
            <person name="Satake H."/>
        </authorList>
    </citation>
    <scope>NUCLEOTIDE SEQUENCE</scope>
</reference>
<evidence type="ECO:0000313" key="3">
    <source>
        <dbReference type="Proteomes" id="UP001151760"/>
    </source>
</evidence>
<dbReference type="Pfam" id="PF26130">
    <property type="entry name" value="PB1-like"/>
    <property type="match status" value="1"/>
</dbReference>
<keyword evidence="3" id="KW-1185">Reference proteome</keyword>
<sequence length="175" mass="19961">MEKLSFDLNVRKESSGSNEAAQYGGNPMSVSFKIYHGGCFTPIPSRSYVGGQVSYIDVVEIDEFCLHDLKEMIVKLGYGVVDLIWQIETYDPFDDLDEDLDYDPKYDELNDDDEHILKDVLVSINNFNFNPESKRDLNIAAVEVQEHDPDVIDYDSFGSDLDDEIDSDEELNLQN</sequence>
<gene>
    <name evidence="2" type="ORF">Tco_0679775</name>
</gene>
<accession>A0ABQ4XJM5</accession>
<dbReference type="EMBL" id="BQNB010009561">
    <property type="protein sequence ID" value="GJS65211.1"/>
    <property type="molecule type" value="Genomic_DNA"/>
</dbReference>
<name>A0ABQ4XJM5_9ASTR</name>
<dbReference type="InterPro" id="IPR058594">
    <property type="entry name" value="PB1-like_dom_pln"/>
</dbReference>